<feature type="domain" description="Reverse transcriptase" evidence="2">
    <location>
        <begin position="3"/>
        <end position="152"/>
    </location>
</feature>
<proteinExistence type="predicted"/>
<name>A0AAQ4EI86_AMBAM</name>
<dbReference type="Gene3D" id="3.30.70.270">
    <property type="match status" value="2"/>
</dbReference>
<dbReference type="GO" id="GO:0071897">
    <property type="term" value="P:DNA biosynthetic process"/>
    <property type="evidence" value="ECO:0007669"/>
    <property type="project" value="UniProtKB-ARBA"/>
</dbReference>
<dbReference type="InterPro" id="IPR043502">
    <property type="entry name" value="DNA/RNA_pol_sf"/>
</dbReference>
<accession>A0AAQ4EI86</accession>
<sequence length="279" mass="31998">MVHDYRKLNEKTINPSYPMPIMQDVIDDIMREGSAFFTVLDVKAAFLTIRVKAEGIHKTALVTPDGKYEYLRMAFGFCKAPQTMQRVMRRTFDGLSRTSTYMDDVGQGAVTVTEALDLLEEALKRIIVNGLRMDLRKWQFVQDKVQFRGYVITAEGRTLDETRVGAIDKFEPHRNEKRLYSFLQFADHYRKFVPQFSKLTHPLRQILAKDAEFVWTGEYQQIVDAVKTALKSPPTLASFRPECPTYVHVNASQTGLGALLSQTQDGKERIIEYASRSLN</sequence>
<dbReference type="InterPro" id="IPR041577">
    <property type="entry name" value="RT_RNaseH_2"/>
</dbReference>
<dbReference type="GO" id="GO:0003824">
    <property type="term" value="F:catalytic activity"/>
    <property type="evidence" value="ECO:0007669"/>
    <property type="project" value="UniProtKB-KW"/>
</dbReference>
<dbReference type="Gene3D" id="3.10.10.10">
    <property type="entry name" value="HIV Type 1 Reverse Transcriptase, subunit A, domain 1"/>
    <property type="match status" value="1"/>
</dbReference>
<evidence type="ECO:0000313" key="4">
    <source>
        <dbReference type="EMBL" id="KAK8774331.1"/>
    </source>
</evidence>
<organism evidence="4 5">
    <name type="scientific">Amblyomma americanum</name>
    <name type="common">Lone star tick</name>
    <dbReference type="NCBI Taxonomy" id="6943"/>
    <lineage>
        <taxon>Eukaryota</taxon>
        <taxon>Metazoa</taxon>
        <taxon>Ecdysozoa</taxon>
        <taxon>Arthropoda</taxon>
        <taxon>Chelicerata</taxon>
        <taxon>Arachnida</taxon>
        <taxon>Acari</taxon>
        <taxon>Parasitiformes</taxon>
        <taxon>Ixodida</taxon>
        <taxon>Ixodoidea</taxon>
        <taxon>Ixodidae</taxon>
        <taxon>Amblyomminae</taxon>
        <taxon>Amblyomma</taxon>
    </lineage>
</organism>
<evidence type="ECO:0000313" key="5">
    <source>
        <dbReference type="Proteomes" id="UP001321473"/>
    </source>
</evidence>
<dbReference type="CDD" id="cd01647">
    <property type="entry name" value="RT_LTR"/>
    <property type="match status" value="1"/>
</dbReference>
<dbReference type="InterPro" id="IPR000477">
    <property type="entry name" value="RT_dom"/>
</dbReference>
<gene>
    <name evidence="4" type="ORF">V5799_011136</name>
</gene>
<comment type="caution">
    <text evidence="4">The sequence shown here is derived from an EMBL/GenBank/DDBJ whole genome shotgun (WGS) entry which is preliminary data.</text>
</comment>
<evidence type="ECO:0000256" key="1">
    <source>
        <dbReference type="ARBA" id="ARBA00023268"/>
    </source>
</evidence>
<feature type="domain" description="Reverse transcriptase/retrotransposon-derived protein RNase H-like" evidence="3">
    <location>
        <begin position="215"/>
        <end position="279"/>
    </location>
</feature>
<reference evidence="4 5" key="1">
    <citation type="journal article" date="2023" name="Arcadia Sci">
        <title>De novo assembly of a long-read Amblyomma americanum tick genome.</title>
        <authorList>
            <person name="Chou S."/>
            <person name="Poskanzer K.E."/>
            <person name="Rollins M."/>
            <person name="Thuy-Boun P.S."/>
        </authorList>
    </citation>
    <scope>NUCLEOTIDE SEQUENCE [LARGE SCALE GENOMIC DNA]</scope>
    <source>
        <strain evidence="4">F_SG_1</strain>
        <tissue evidence="4">Salivary glands</tissue>
    </source>
</reference>
<dbReference type="SUPFAM" id="SSF56672">
    <property type="entry name" value="DNA/RNA polymerases"/>
    <property type="match status" value="1"/>
</dbReference>
<dbReference type="InterPro" id="IPR043128">
    <property type="entry name" value="Rev_trsase/Diguanyl_cyclase"/>
</dbReference>
<protein>
    <recommendedName>
        <fullName evidence="6">Reverse transcriptase/retrotransposon-derived protein RNase H-like domain-containing protein</fullName>
    </recommendedName>
</protein>
<keyword evidence="1" id="KW-0511">Multifunctional enzyme</keyword>
<dbReference type="InterPro" id="IPR050951">
    <property type="entry name" value="Retrovirus_Pol_polyprotein"/>
</dbReference>
<dbReference type="PANTHER" id="PTHR37984">
    <property type="entry name" value="PROTEIN CBG26694"/>
    <property type="match status" value="1"/>
</dbReference>
<dbReference type="Pfam" id="PF17919">
    <property type="entry name" value="RT_RNaseH_2"/>
    <property type="match status" value="1"/>
</dbReference>
<evidence type="ECO:0008006" key="6">
    <source>
        <dbReference type="Google" id="ProtNLM"/>
    </source>
</evidence>
<evidence type="ECO:0000259" key="2">
    <source>
        <dbReference type="Pfam" id="PF00078"/>
    </source>
</evidence>
<dbReference type="Proteomes" id="UP001321473">
    <property type="component" value="Unassembled WGS sequence"/>
</dbReference>
<dbReference type="Pfam" id="PF00078">
    <property type="entry name" value="RVT_1"/>
    <property type="match status" value="1"/>
</dbReference>
<dbReference type="EMBL" id="JARKHS020015528">
    <property type="protein sequence ID" value="KAK8774331.1"/>
    <property type="molecule type" value="Genomic_DNA"/>
</dbReference>
<dbReference type="PANTHER" id="PTHR37984:SF5">
    <property type="entry name" value="PROTEIN NYNRIN-LIKE"/>
    <property type="match status" value="1"/>
</dbReference>
<evidence type="ECO:0000259" key="3">
    <source>
        <dbReference type="Pfam" id="PF17919"/>
    </source>
</evidence>
<dbReference type="AlphaFoldDB" id="A0AAQ4EI86"/>
<keyword evidence="5" id="KW-1185">Reference proteome</keyword>